<dbReference type="InterPro" id="IPR007443">
    <property type="entry name" value="LpoA"/>
</dbReference>
<dbReference type="GO" id="GO:0030234">
    <property type="term" value="F:enzyme regulator activity"/>
    <property type="evidence" value="ECO:0007669"/>
    <property type="project" value="TreeGrafter"/>
</dbReference>
<dbReference type="Pfam" id="PF04348">
    <property type="entry name" value="LppC"/>
    <property type="match status" value="1"/>
</dbReference>
<dbReference type="AlphaFoldDB" id="A0AAE9Z6F9"/>
<gene>
    <name evidence="3" type="ORF">SG34_004210</name>
</gene>
<keyword evidence="1" id="KW-0472">Membrane</keyword>
<dbReference type="EMBL" id="CP059733">
    <property type="protein sequence ID" value="WDE06143.1"/>
    <property type="molecule type" value="Genomic_DNA"/>
</dbReference>
<feature type="signal peptide" evidence="2">
    <location>
        <begin position="1"/>
        <end position="27"/>
    </location>
</feature>
<name>A0AAE9Z6F9_9GAMM</name>
<feature type="chain" id="PRO_5042170887" evidence="2">
    <location>
        <begin position="28"/>
        <end position="626"/>
    </location>
</feature>
<dbReference type="Proteomes" id="UP000032352">
    <property type="component" value="Chromosome"/>
</dbReference>
<evidence type="ECO:0000313" key="3">
    <source>
        <dbReference type="EMBL" id="WDE06143.1"/>
    </source>
</evidence>
<keyword evidence="2" id="KW-0732">Signal</keyword>
<organism evidence="3 4">
    <name type="scientific">Thalassomonas viridans</name>
    <dbReference type="NCBI Taxonomy" id="137584"/>
    <lineage>
        <taxon>Bacteria</taxon>
        <taxon>Pseudomonadati</taxon>
        <taxon>Pseudomonadota</taxon>
        <taxon>Gammaproteobacteria</taxon>
        <taxon>Alteromonadales</taxon>
        <taxon>Colwelliaceae</taxon>
        <taxon>Thalassomonas</taxon>
    </lineage>
</organism>
<dbReference type="Gene3D" id="3.40.50.2300">
    <property type="match status" value="2"/>
</dbReference>
<keyword evidence="4" id="KW-1185">Reference proteome</keyword>
<dbReference type="Gene3D" id="1.25.40.650">
    <property type="match status" value="1"/>
</dbReference>
<dbReference type="CDD" id="cd06339">
    <property type="entry name" value="PBP1_YraM_LppC_lipoprotein-like"/>
    <property type="match status" value="1"/>
</dbReference>
<evidence type="ECO:0000313" key="4">
    <source>
        <dbReference type="Proteomes" id="UP000032352"/>
    </source>
</evidence>
<dbReference type="KEGG" id="tvd:SG34_004210"/>
<sequence length="626" mass="69947">MKRYKFPQQCKSALAAVTISLLLSNCAAQKTVGTPQKPTEKVTTTNISDKTPQTADDYLAKAKGLDAAEAVPLMVTAAELLLTEGKHRKALWLANQTSPLLESEAPGAADIAAPGEQYRLLIVKATSLQALEHHQLALEQLQLADALSKEHQLEHQLGYFQQLAKVQHSRELAVDAADAALRAFVVDDFAANDDVFALWQSLSDLSQWQLKQLQQLNPPYIKGWQQLLNFAFQFGDNPAQFNRYLTQWQRKFPEHPAVAIIDSLKVTDTSAGAIENIAVLLPLSGNQAAAGNAAQQGLLAAYQNNDAVLLHFIDTNALDMSSLVLTFNELAIDFVIGPLLKPHVEAYLAQEELQVPTLLLNVPDDRELKAHQVALSMRPEDEAVQAASSLARRNYQFPVVLSHQDKVSSRIARAFAEQWLKMTGNLPEVVPFEQGKKMQTDLTTSLDVELSKARIKDLKRRVKQTLKTETRNRRDVDMIYLVGSPKQTKLLKPYIDVNISPFAKVIPVYASSRSHSALNDRSDTRDLTGLTFSEMPWLLESQQQNKQLAQMSRQLWPRRSDGLQRIFAMGYDSFTLAGKIAAMQQNPFVRHFGQTGVLKLNPNNILTRSLIWGRYRKDKVQEIAMD</sequence>
<dbReference type="InterPro" id="IPR028082">
    <property type="entry name" value="Peripla_BP_I"/>
</dbReference>
<evidence type="ECO:0000256" key="1">
    <source>
        <dbReference type="ARBA" id="ARBA00023136"/>
    </source>
</evidence>
<dbReference type="PANTHER" id="PTHR38038">
    <property type="entry name" value="PENICILLIN-BINDING PROTEIN ACTIVATOR LPOA"/>
    <property type="match status" value="1"/>
</dbReference>
<dbReference type="PANTHER" id="PTHR38038:SF1">
    <property type="entry name" value="PENICILLIN-BINDING PROTEIN ACTIVATOR LPOA"/>
    <property type="match status" value="1"/>
</dbReference>
<accession>A0AAE9Z6F9</accession>
<reference evidence="3 4" key="2">
    <citation type="journal article" date="2022" name="Mar. Drugs">
        <title>Bioassay-Guided Fractionation Leads to the Detection of Cholic Acid Generated by the Rare Thalassomonas sp.</title>
        <authorList>
            <person name="Pheiffer F."/>
            <person name="Schneider Y.K."/>
            <person name="Hansen E.H."/>
            <person name="Andersen J.H."/>
            <person name="Isaksson J."/>
            <person name="Busche T."/>
            <person name="R C."/>
            <person name="Kalinowski J."/>
            <person name="Zyl L.V."/>
            <person name="Trindade M."/>
        </authorList>
    </citation>
    <scope>NUCLEOTIDE SEQUENCE [LARGE SCALE GENOMIC DNA]</scope>
    <source>
        <strain evidence="3 4">XOM25</strain>
    </source>
</reference>
<proteinExistence type="predicted"/>
<dbReference type="GO" id="GO:0009252">
    <property type="term" value="P:peptidoglycan biosynthetic process"/>
    <property type="evidence" value="ECO:0007669"/>
    <property type="project" value="TreeGrafter"/>
</dbReference>
<evidence type="ECO:0000256" key="2">
    <source>
        <dbReference type="SAM" id="SignalP"/>
    </source>
</evidence>
<reference evidence="3 4" key="1">
    <citation type="journal article" date="2015" name="Genome Announc.">
        <title>Draft Genome Sequences of Marine Isolates of Thalassomonas viridans and Thalassomonas actiniarum.</title>
        <authorList>
            <person name="Olonade I."/>
            <person name="van Zyl L.J."/>
            <person name="Trindade M."/>
        </authorList>
    </citation>
    <scope>NUCLEOTIDE SEQUENCE [LARGE SCALE GENOMIC DNA]</scope>
    <source>
        <strain evidence="3 4">XOM25</strain>
    </source>
</reference>
<protein>
    <submittedName>
        <fullName evidence="3">Penicillin-binding protein activator</fullName>
    </submittedName>
</protein>
<dbReference type="SUPFAM" id="SSF53822">
    <property type="entry name" value="Periplasmic binding protein-like I"/>
    <property type="match status" value="1"/>
</dbReference>
<dbReference type="GO" id="GO:0031241">
    <property type="term" value="C:periplasmic side of cell outer membrane"/>
    <property type="evidence" value="ECO:0007669"/>
    <property type="project" value="TreeGrafter"/>
</dbReference>